<evidence type="ECO:0000313" key="1">
    <source>
        <dbReference type="EMBL" id="SIT77847.1"/>
    </source>
</evidence>
<keyword evidence="2" id="KW-1185">Reference proteome</keyword>
<dbReference type="STRING" id="515897.SAMN05421849_0829"/>
<sequence>MMRGSRYLVALAMLLFIGGLMLLDVATSAAPNPFQAPPMLALGSGQASGGAHCASLPTD</sequence>
<proteinExistence type="predicted"/>
<accession>A0A1R3WIU2</accession>
<evidence type="ECO:0000313" key="2">
    <source>
        <dbReference type="Proteomes" id="UP000192455"/>
    </source>
</evidence>
<dbReference type="Proteomes" id="UP000192455">
    <property type="component" value="Unassembled WGS sequence"/>
</dbReference>
<gene>
    <name evidence="1" type="ORF">SAMN05421849_0829</name>
</gene>
<dbReference type="EMBL" id="FTPS01000001">
    <property type="protein sequence ID" value="SIT77847.1"/>
    <property type="molecule type" value="Genomic_DNA"/>
</dbReference>
<dbReference type="RefSeq" id="WP_076647775.1">
    <property type="nucleotide sequence ID" value="NZ_DAIPDV010000058.1"/>
</dbReference>
<name>A0A1R3WIU2_9RHOB</name>
<reference evidence="1 2" key="1">
    <citation type="submission" date="2017-01" db="EMBL/GenBank/DDBJ databases">
        <authorList>
            <person name="Mah S.A."/>
            <person name="Swanson W.J."/>
            <person name="Moy G.W."/>
            <person name="Vacquier V.D."/>
        </authorList>
    </citation>
    <scope>NUCLEOTIDE SEQUENCE [LARGE SCALE GENOMIC DNA]</scope>
    <source>
        <strain evidence="1 2">DSM 21219</strain>
    </source>
</reference>
<organism evidence="1 2">
    <name type="scientific">Pontibaca methylaminivorans</name>
    <dbReference type="NCBI Taxonomy" id="515897"/>
    <lineage>
        <taxon>Bacteria</taxon>
        <taxon>Pseudomonadati</taxon>
        <taxon>Pseudomonadota</taxon>
        <taxon>Alphaproteobacteria</taxon>
        <taxon>Rhodobacterales</taxon>
        <taxon>Roseobacteraceae</taxon>
        <taxon>Pontibaca</taxon>
    </lineage>
</organism>
<dbReference type="AlphaFoldDB" id="A0A1R3WIU2"/>
<protein>
    <submittedName>
        <fullName evidence="1">Uncharacterized protein</fullName>
    </submittedName>
</protein>